<protein>
    <submittedName>
        <fullName evidence="1">Uncharacterized protein</fullName>
    </submittedName>
</protein>
<dbReference type="AlphaFoldDB" id="A0A4Y2M4X3"/>
<dbReference type="EMBL" id="BGPR01121681">
    <property type="protein sequence ID" value="GBN22128.1"/>
    <property type="molecule type" value="Genomic_DNA"/>
</dbReference>
<gene>
    <name evidence="1" type="ORF">AVEN_243964_1</name>
</gene>
<comment type="caution">
    <text evidence="1">The sequence shown here is derived from an EMBL/GenBank/DDBJ whole genome shotgun (WGS) entry which is preliminary data.</text>
</comment>
<reference evidence="1 2" key="1">
    <citation type="journal article" date="2019" name="Sci. Rep.">
        <title>Orb-weaving spider Araneus ventricosus genome elucidates the spidroin gene catalogue.</title>
        <authorList>
            <person name="Kono N."/>
            <person name="Nakamura H."/>
            <person name="Ohtoshi R."/>
            <person name="Moran D.A.P."/>
            <person name="Shinohara A."/>
            <person name="Yoshida Y."/>
            <person name="Fujiwara M."/>
            <person name="Mori M."/>
            <person name="Tomita M."/>
            <person name="Arakawa K."/>
        </authorList>
    </citation>
    <scope>NUCLEOTIDE SEQUENCE [LARGE SCALE GENOMIC DNA]</scope>
</reference>
<dbReference type="Proteomes" id="UP000499080">
    <property type="component" value="Unassembled WGS sequence"/>
</dbReference>
<keyword evidence="2" id="KW-1185">Reference proteome</keyword>
<evidence type="ECO:0000313" key="2">
    <source>
        <dbReference type="Proteomes" id="UP000499080"/>
    </source>
</evidence>
<name>A0A4Y2M4X3_ARAVE</name>
<accession>A0A4Y2M4X3</accession>
<organism evidence="1 2">
    <name type="scientific">Araneus ventricosus</name>
    <name type="common">Orbweaver spider</name>
    <name type="synonym">Epeira ventricosa</name>
    <dbReference type="NCBI Taxonomy" id="182803"/>
    <lineage>
        <taxon>Eukaryota</taxon>
        <taxon>Metazoa</taxon>
        <taxon>Ecdysozoa</taxon>
        <taxon>Arthropoda</taxon>
        <taxon>Chelicerata</taxon>
        <taxon>Arachnida</taxon>
        <taxon>Araneae</taxon>
        <taxon>Araneomorphae</taxon>
        <taxon>Entelegynae</taxon>
        <taxon>Araneoidea</taxon>
        <taxon>Araneidae</taxon>
        <taxon>Araneus</taxon>
    </lineage>
</organism>
<sequence>MLEKKLQKEGGKDECLVAGGLKCIIPIDNLETEIRNISAAIRVTTQWGNYADKLYTKVFKQNARDVVVSSLWKFLGHYTVLGCYAV</sequence>
<evidence type="ECO:0000313" key="1">
    <source>
        <dbReference type="EMBL" id="GBN22128.1"/>
    </source>
</evidence>
<proteinExistence type="predicted"/>